<gene>
    <name evidence="3" type="ORF">HNR37_000680</name>
</gene>
<feature type="coiled-coil region" evidence="1">
    <location>
        <begin position="963"/>
        <end position="1031"/>
    </location>
</feature>
<sequence>MKILKVRFQNLNSLTGQWEIDLSDPSYSADGIFAITGPTGAGKSTILDAICLALYGCTPRLNKITKSTNEIMSRHTGECYAEVTFEAQQKRYRCHWSQHRARKKASGELQAPKHEIAHADTGEVLETKLREVADKIEKATGMDYERFTRSMLLAQGGFAAFLQAPPDERAPILEQITGTEIYSHISKRVHERRSEERKELDVLQAEIAGMQILSAEEEQHLTASLQGMSQQEVEAGKLAAKHRTAIHWLEGIGRLESTRKSLQQHKSSLQEKKEAFAPQQNRLQLAQQALEFGPVYTRLDELRKAQTHDDTSLNLCRKEHPDLVEKKKRADEAFRVTREKHTQAKDEQLRTQPLINQARELDVIIAQNTQAAEETQKTIASLNKQKIDLESSQSKDIEQLEAYRKQLQELLDQMKSSQKDAELVEQLAGLSSRFDHLKSLHEQHGTKQLEIKESKKQVQVAQSTARQAHHYLQQEQKKLEDQQQKLTTTEHEYQLLLNGQDLNRLRQRETALRMQEHSLIRARELVATAHQLHRELTDLQRQSTEMEHKVKKQQGEFQEAERRQSDLEKEIALLEENLSLLKRIESLEEARKSLKDGEPCALCGSKDHPFASGNIPTPNKAEQELKLARQSKKKLDKDVSVLATQLAELQKDQQYNQRQQDQCTAKIEEGKRHFGEYRQKISTKIHSAFEDQQLAGELLGIQEEYEKELKQLVAQLEHAAMLEKSLVQLRQAHQKISELLSKANQDWNEARHIQEKAESTLQRLQSEESTLHVLYDEYFTSLQKDVEQYGVTLLSMDSVDATKNQLTIRRNNWLDSTRRQQLLDKSILELEKDIRHRQSVIEEKTQECSRNQEVLSGIVTNRDSLRIKRQELLGSKVPDEEEKRLATLLEKSDIDLEKCRQAQNKAHQDLNNLETKIQELEKSASVRMPQISATLQEFTSCIESAGFANEEAFLAACLPEVERSQLIQQAKELSDEEASLQARERENARLLKEEHEKALCTEPLEELQAKLNQVQEKQKELQLDIGKIKQKINDNNYTKERQAQRIQLIEAKKLVYDRWSMLHDLIGSADGKKFRNFAQGLTFEMMIGHANRQLERMSDRYLLVRDLTEPLELNVIDNYQAGEVRSTKNLSGGESFIVSLSLALGLSSMASQNVRVDSLFLDEGFGTLDEDALETALETLGSLQHDGKIIGVISHVATLKERIGTQIQVTPQTGGRSSISGPGCRAIN</sequence>
<organism evidence="3 4">
    <name type="scientific">Desulfurispira natronophila</name>
    <dbReference type="NCBI Taxonomy" id="682562"/>
    <lineage>
        <taxon>Bacteria</taxon>
        <taxon>Pseudomonadati</taxon>
        <taxon>Chrysiogenota</taxon>
        <taxon>Chrysiogenia</taxon>
        <taxon>Chrysiogenales</taxon>
        <taxon>Chrysiogenaceae</taxon>
        <taxon>Desulfurispira</taxon>
    </lineage>
</organism>
<name>A0A7W7Y3E3_9BACT</name>
<feature type="coiled-coil region" evidence="1">
    <location>
        <begin position="702"/>
        <end position="746"/>
    </location>
</feature>
<protein>
    <submittedName>
        <fullName evidence="3">Exonuclease SbcC</fullName>
    </submittedName>
</protein>
<feature type="domain" description="Rad50/SbcC-type AAA" evidence="2">
    <location>
        <begin position="5"/>
        <end position="208"/>
    </location>
</feature>
<dbReference type="Proteomes" id="UP000528322">
    <property type="component" value="Unassembled WGS sequence"/>
</dbReference>
<dbReference type="Pfam" id="PF13476">
    <property type="entry name" value="AAA_23"/>
    <property type="match status" value="1"/>
</dbReference>
<dbReference type="SUPFAM" id="SSF52540">
    <property type="entry name" value="P-loop containing nucleoside triphosphate hydrolases"/>
    <property type="match status" value="1"/>
</dbReference>
<evidence type="ECO:0000313" key="3">
    <source>
        <dbReference type="EMBL" id="MBB5021371.1"/>
    </source>
</evidence>
<keyword evidence="4" id="KW-1185">Reference proteome</keyword>
<dbReference type="PANTHER" id="PTHR32114:SF2">
    <property type="entry name" value="ABC TRANSPORTER ABCH.3"/>
    <property type="match status" value="1"/>
</dbReference>
<feature type="coiled-coil region" evidence="1">
    <location>
        <begin position="465"/>
        <end position="492"/>
    </location>
</feature>
<dbReference type="Gene3D" id="3.40.50.300">
    <property type="entry name" value="P-loop containing nucleotide triphosphate hydrolases"/>
    <property type="match status" value="2"/>
</dbReference>
<evidence type="ECO:0000259" key="2">
    <source>
        <dbReference type="Pfam" id="PF13476"/>
    </source>
</evidence>
<dbReference type="GO" id="GO:0016887">
    <property type="term" value="F:ATP hydrolysis activity"/>
    <property type="evidence" value="ECO:0007669"/>
    <property type="project" value="InterPro"/>
</dbReference>
<evidence type="ECO:0000313" key="4">
    <source>
        <dbReference type="Proteomes" id="UP000528322"/>
    </source>
</evidence>
<dbReference type="InterPro" id="IPR038729">
    <property type="entry name" value="Rad50/SbcC_AAA"/>
</dbReference>
<accession>A0A7W7Y3E3</accession>
<feature type="coiled-coil region" evidence="1">
    <location>
        <begin position="522"/>
        <end position="584"/>
    </location>
</feature>
<proteinExistence type="predicted"/>
<dbReference type="PANTHER" id="PTHR32114">
    <property type="entry name" value="ABC TRANSPORTER ABCH.3"/>
    <property type="match status" value="1"/>
</dbReference>
<dbReference type="AlphaFoldDB" id="A0A7W7Y3E3"/>
<dbReference type="GO" id="GO:0004527">
    <property type="term" value="F:exonuclease activity"/>
    <property type="evidence" value="ECO:0007669"/>
    <property type="project" value="UniProtKB-KW"/>
</dbReference>
<comment type="caution">
    <text evidence="3">The sequence shown here is derived from an EMBL/GenBank/DDBJ whole genome shotgun (WGS) entry which is preliminary data.</text>
</comment>
<dbReference type="EMBL" id="JACHID010000003">
    <property type="protein sequence ID" value="MBB5021371.1"/>
    <property type="molecule type" value="Genomic_DNA"/>
</dbReference>
<evidence type="ECO:0000256" key="1">
    <source>
        <dbReference type="SAM" id="Coils"/>
    </source>
</evidence>
<keyword evidence="3" id="KW-0269">Exonuclease</keyword>
<reference evidence="3 4" key="1">
    <citation type="submission" date="2020-08" db="EMBL/GenBank/DDBJ databases">
        <title>Genomic Encyclopedia of Type Strains, Phase IV (KMG-IV): sequencing the most valuable type-strain genomes for metagenomic binning, comparative biology and taxonomic classification.</title>
        <authorList>
            <person name="Goeker M."/>
        </authorList>
    </citation>
    <scope>NUCLEOTIDE SEQUENCE [LARGE SCALE GENOMIC DNA]</scope>
    <source>
        <strain evidence="3 4">DSM 22071</strain>
    </source>
</reference>
<feature type="coiled-coil region" evidence="1">
    <location>
        <begin position="896"/>
        <end position="923"/>
    </location>
</feature>
<dbReference type="GO" id="GO:0006302">
    <property type="term" value="P:double-strand break repair"/>
    <property type="evidence" value="ECO:0007669"/>
    <property type="project" value="InterPro"/>
</dbReference>
<feature type="coiled-coil region" evidence="1">
    <location>
        <begin position="365"/>
        <end position="427"/>
    </location>
</feature>
<dbReference type="InterPro" id="IPR027417">
    <property type="entry name" value="P-loop_NTPase"/>
</dbReference>
<keyword evidence="3" id="KW-0378">Hydrolase</keyword>
<dbReference type="Pfam" id="PF13558">
    <property type="entry name" value="SbcC_Walker_B"/>
    <property type="match status" value="1"/>
</dbReference>
<keyword evidence="1" id="KW-0175">Coiled coil</keyword>
<keyword evidence="3" id="KW-0540">Nuclease</keyword>
<dbReference type="RefSeq" id="WP_183729944.1">
    <property type="nucleotide sequence ID" value="NZ_JACHID010000003.1"/>
</dbReference>